<dbReference type="SMART" id="SM00421">
    <property type="entry name" value="HTH_LUXR"/>
    <property type="match status" value="1"/>
</dbReference>
<gene>
    <name evidence="5" type="ORF">UFOPK3554_01162</name>
</gene>
<accession>A0A6J7XUX2</accession>
<dbReference type="GO" id="GO:0006355">
    <property type="term" value="P:regulation of DNA-templated transcription"/>
    <property type="evidence" value="ECO:0007669"/>
    <property type="project" value="InterPro"/>
</dbReference>
<protein>
    <submittedName>
        <fullName evidence="5">Unannotated protein</fullName>
    </submittedName>
</protein>
<keyword evidence="1" id="KW-0805">Transcription regulation</keyword>
<dbReference type="AlphaFoldDB" id="A0A6J7XUX2"/>
<reference evidence="5" key="1">
    <citation type="submission" date="2020-05" db="EMBL/GenBank/DDBJ databases">
        <authorList>
            <person name="Chiriac C."/>
            <person name="Salcher M."/>
            <person name="Ghai R."/>
            <person name="Kavagutti S V."/>
        </authorList>
    </citation>
    <scope>NUCLEOTIDE SEQUENCE</scope>
</reference>
<dbReference type="Gene3D" id="1.10.10.10">
    <property type="entry name" value="Winged helix-like DNA-binding domain superfamily/Winged helix DNA-binding domain"/>
    <property type="match status" value="1"/>
</dbReference>
<dbReference type="Pfam" id="PF00196">
    <property type="entry name" value="GerE"/>
    <property type="match status" value="1"/>
</dbReference>
<proteinExistence type="predicted"/>
<dbReference type="InterPro" id="IPR016032">
    <property type="entry name" value="Sig_transdc_resp-reg_C-effctor"/>
</dbReference>
<evidence type="ECO:0000259" key="4">
    <source>
        <dbReference type="PROSITE" id="PS50043"/>
    </source>
</evidence>
<dbReference type="InterPro" id="IPR036388">
    <property type="entry name" value="WH-like_DNA-bd_sf"/>
</dbReference>
<feature type="domain" description="HTH luxR-type" evidence="4">
    <location>
        <begin position="168"/>
        <end position="231"/>
    </location>
</feature>
<name>A0A6J7XUX2_9ZZZZ</name>
<dbReference type="GO" id="GO:0003677">
    <property type="term" value="F:DNA binding"/>
    <property type="evidence" value="ECO:0007669"/>
    <property type="project" value="UniProtKB-KW"/>
</dbReference>
<sequence length="231" mass="26121">MSQSLLENEVKLDSAALWQRFALASSYGTGATSSSSLLDFIVRNVVDLLEPTSLAIWKSEPDRDWQVWASSGVDKHIDGGDGYWTLLNRNSVLSRTTSKEIDDTSFEIHICVPVIMNGHSCYVLHLWSLKNPVLDSIFDAFLQSLTHLIINLNLLNGKSRLYPYTVNHKDEDLELSPRQQQILALIRQELTYSQIASRIGYSESTIKQEAMRIFKKIGVHGRSDAIRNARL</sequence>
<evidence type="ECO:0000256" key="1">
    <source>
        <dbReference type="ARBA" id="ARBA00023015"/>
    </source>
</evidence>
<dbReference type="PANTHER" id="PTHR44688:SF16">
    <property type="entry name" value="DNA-BINDING TRANSCRIPTIONAL ACTIVATOR DEVR_DOSR"/>
    <property type="match status" value="1"/>
</dbReference>
<dbReference type="CDD" id="cd06170">
    <property type="entry name" value="LuxR_C_like"/>
    <property type="match status" value="1"/>
</dbReference>
<keyword evidence="2" id="KW-0238">DNA-binding</keyword>
<dbReference type="SUPFAM" id="SSF46894">
    <property type="entry name" value="C-terminal effector domain of the bipartite response regulators"/>
    <property type="match status" value="1"/>
</dbReference>
<evidence type="ECO:0000256" key="3">
    <source>
        <dbReference type="ARBA" id="ARBA00023163"/>
    </source>
</evidence>
<keyword evidence="3" id="KW-0804">Transcription</keyword>
<dbReference type="EMBL" id="CAFBSG010000022">
    <property type="protein sequence ID" value="CAB5240973.1"/>
    <property type="molecule type" value="Genomic_DNA"/>
</dbReference>
<organism evidence="5">
    <name type="scientific">freshwater metagenome</name>
    <dbReference type="NCBI Taxonomy" id="449393"/>
    <lineage>
        <taxon>unclassified sequences</taxon>
        <taxon>metagenomes</taxon>
        <taxon>ecological metagenomes</taxon>
    </lineage>
</organism>
<dbReference type="InterPro" id="IPR000792">
    <property type="entry name" value="Tscrpt_reg_LuxR_C"/>
</dbReference>
<evidence type="ECO:0000313" key="5">
    <source>
        <dbReference type="EMBL" id="CAB5240973.1"/>
    </source>
</evidence>
<dbReference type="PANTHER" id="PTHR44688">
    <property type="entry name" value="DNA-BINDING TRANSCRIPTIONAL ACTIVATOR DEVR_DOSR"/>
    <property type="match status" value="1"/>
</dbReference>
<evidence type="ECO:0000256" key="2">
    <source>
        <dbReference type="ARBA" id="ARBA00023125"/>
    </source>
</evidence>
<dbReference type="PROSITE" id="PS50043">
    <property type="entry name" value="HTH_LUXR_2"/>
    <property type="match status" value="1"/>
</dbReference>